<name>L0PCD0_PNEJI</name>
<organism evidence="2">
    <name type="scientific">Pneumocystis jirovecii</name>
    <name type="common">Human pneumocystis pneumonia agent</name>
    <dbReference type="NCBI Taxonomy" id="42068"/>
    <lineage>
        <taxon>Eukaryota</taxon>
        <taxon>Fungi</taxon>
        <taxon>Dikarya</taxon>
        <taxon>Ascomycota</taxon>
        <taxon>Taphrinomycotina</taxon>
        <taxon>Pneumocystomycetes</taxon>
        <taxon>Pneumocystaceae</taxon>
        <taxon>Pneumocystis</taxon>
    </lineage>
</organism>
<sequence length="314" mass="37095">MNILDKKKILDVKDFNLFLQSLLKENENITKVLCFEIFDVILVMLESGIYNLKLFQTKSINFSKDDLNTYVPLYRNIIRKRSNSLNTIYDKIGRNSKDYEYTENFEKSDYYENFDTIFYIVRFIKNIISSITCVKEHTKDIRISKNVSNTSNKNIIINTLHFKNNHIPTLWRLKTILHKNISIIFLESTIEKANKLSTYFDSKLSNSSELTNGKYDILLIYEILFQLIISNTVDSIINPSKKYILKLNIQIPLCFFGEQIYVELYILYTTLIKLHKTIYNQLDKLNEISIVSTVFLKAIFFMCESLFDFFIIHS</sequence>
<accession>L0PCD0</accession>
<protein>
    <submittedName>
        <fullName evidence="1">Uncharacterized protein</fullName>
    </submittedName>
</protein>
<dbReference type="AlphaFoldDB" id="L0PCD0"/>
<dbReference type="InParanoid" id="L0PCD0"/>
<dbReference type="Proteomes" id="UP000010422">
    <property type="component" value="Unassembled WGS sequence"/>
</dbReference>
<reference evidence="1 2" key="1">
    <citation type="journal article" date="2012" name="MBio">
        <title>De novo assembly of the Pneumocystis jirovecii genome from a single bronchoalveolar lavage fluid specimen from a patient.</title>
        <authorList>
            <person name="Cisse O.H."/>
            <person name="Pagni M."/>
            <person name="Hauser P.M."/>
        </authorList>
    </citation>
    <scope>NUCLEOTIDE SEQUENCE [LARGE SCALE GENOMIC DNA]</scope>
    <source>
        <strain evidence="1 2">SE8</strain>
    </source>
</reference>
<proteinExistence type="predicted"/>
<dbReference type="VEuPathDB" id="FungiDB:PNEJI1_001658"/>
<dbReference type="EMBL" id="CAKM01000230">
    <property type="protein sequence ID" value="CCJ30041.1"/>
    <property type="molecule type" value="Genomic_DNA"/>
</dbReference>
<evidence type="ECO:0000313" key="1">
    <source>
        <dbReference type="EMBL" id="CCJ30041.1"/>
    </source>
</evidence>
<evidence type="ECO:0000313" key="2">
    <source>
        <dbReference type="Proteomes" id="UP000010422"/>
    </source>
</evidence>
<gene>
    <name evidence="1" type="ORF">PNEJI1_001658</name>
</gene>
<comment type="caution">
    <text evidence="1">The sequence shown here is derived from an EMBL/GenBank/DDBJ whole genome shotgun (WGS) entry which is preliminary data.</text>
</comment>
<dbReference type="STRING" id="1209962.L0PCD0"/>